<evidence type="ECO:0000313" key="2">
    <source>
        <dbReference type="Proteomes" id="UP001177021"/>
    </source>
</evidence>
<dbReference type="EMBL" id="CASHSV030000311">
    <property type="protein sequence ID" value="CAJ2657727.1"/>
    <property type="molecule type" value="Genomic_DNA"/>
</dbReference>
<sequence>MAIVPVSLETYYCPDTGQEFYTYPSLIRYVDYAKKNKIGIYGPVFKSIRKWEIDALKKQNPIGHRKTTTALSIPGRPSLPNSDSLAADQEHYFLKSIRKQEIDALKKHNPIGHRKTTGALSIPGRPRLPNSDSLPADHNDDSKPSSSGKSTDEDVEDYVPEQDADVSTNMEIDEAD</sequence>
<gene>
    <name evidence="1" type="ORF">MILVUS5_LOCUS24249</name>
</gene>
<accession>A0ACB0KKF8</accession>
<proteinExistence type="predicted"/>
<comment type="caution">
    <text evidence="1">The sequence shown here is derived from an EMBL/GenBank/DDBJ whole genome shotgun (WGS) entry which is preliminary data.</text>
</comment>
<reference evidence="1" key="1">
    <citation type="submission" date="2023-10" db="EMBL/GenBank/DDBJ databases">
        <authorList>
            <person name="Rodriguez Cubillos JULIANA M."/>
            <person name="De Vega J."/>
        </authorList>
    </citation>
    <scope>NUCLEOTIDE SEQUENCE</scope>
</reference>
<protein>
    <submittedName>
        <fullName evidence="1">Uncharacterized protein</fullName>
    </submittedName>
</protein>
<dbReference type="Proteomes" id="UP001177021">
    <property type="component" value="Unassembled WGS sequence"/>
</dbReference>
<evidence type="ECO:0000313" key="1">
    <source>
        <dbReference type="EMBL" id="CAJ2657727.1"/>
    </source>
</evidence>
<organism evidence="1 2">
    <name type="scientific">Trifolium pratense</name>
    <name type="common">Red clover</name>
    <dbReference type="NCBI Taxonomy" id="57577"/>
    <lineage>
        <taxon>Eukaryota</taxon>
        <taxon>Viridiplantae</taxon>
        <taxon>Streptophyta</taxon>
        <taxon>Embryophyta</taxon>
        <taxon>Tracheophyta</taxon>
        <taxon>Spermatophyta</taxon>
        <taxon>Magnoliopsida</taxon>
        <taxon>eudicotyledons</taxon>
        <taxon>Gunneridae</taxon>
        <taxon>Pentapetalae</taxon>
        <taxon>rosids</taxon>
        <taxon>fabids</taxon>
        <taxon>Fabales</taxon>
        <taxon>Fabaceae</taxon>
        <taxon>Papilionoideae</taxon>
        <taxon>50 kb inversion clade</taxon>
        <taxon>NPAAA clade</taxon>
        <taxon>Hologalegina</taxon>
        <taxon>IRL clade</taxon>
        <taxon>Trifolieae</taxon>
        <taxon>Trifolium</taxon>
    </lineage>
</organism>
<keyword evidence="2" id="KW-1185">Reference proteome</keyword>
<name>A0ACB0KKF8_TRIPR</name>